<evidence type="ECO:0000313" key="2">
    <source>
        <dbReference type="EMBL" id="KKJ75415.1"/>
    </source>
</evidence>
<accession>A0A0M2R5Z2</accession>
<protein>
    <submittedName>
        <fullName evidence="2">Uncharacterized protein</fullName>
    </submittedName>
</protein>
<evidence type="ECO:0000313" key="3">
    <source>
        <dbReference type="Proteomes" id="UP000034491"/>
    </source>
</evidence>
<sequence>MDLPDFGFLEFFKSDDHKIAAVIIICVTLLIRSLFKTTLKFIKDDRADRRRYQHEDKLLQHEIKKRQLELFGEELNLDD</sequence>
<dbReference type="EMBL" id="LANI01000032">
    <property type="protein sequence ID" value="KKJ75415.1"/>
    <property type="molecule type" value="Genomic_DNA"/>
</dbReference>
<dbReference type="Proteomes" id="UP000034491">
    <property type="component" value="Unassembled WGS sequence"/>
</dbReference>
<evidence type="ECO:0000256" key="1">
    <source>
        <dbReference type="SAM" id="Phobius"/>
    </source>
</evidence>
<dbReference type="RefSeq" id="WP_046509843.1">
    <property type="nucleotide sequence ID" value="NZ_LANI01000032.1"/>
</dbReference>
<name>A0A0M2R5Z2_9PROT</name>
<dbReference type="AlphaFoldDB" id="A0A0M2R5Z2"/>
<keyword evidence="1" id="KW-0472">Membrane</keyword>
<keyword evidence="3" id="KW-1185">Reference proteome</keyword>
<proteinExistence type="predicted"/>
<keyword evidence="1" id="KW-1133">Transmembrane helix</keyword>
<organism evidence="2 3">
    <name type="scientific">Kiloniella litopenaei</name>
    <dbReference type="NCBI Taxonomy" id="1549748"/>
    <lineage>
        <taxon>Bacteria</taxon>
        <taxon>Pseudomonadati</taxon>
        <taxon>Pseudomonadota</taxon>
        <taxon>Alphaproteobacteria</taxon>
        <taxon>Rhodospirillales</taxon>
        <taxon>Kiloniellaceae</taxon>
        <taxon>Kiloniella</taxon>
    </lineage>
</organism>
<keyword evidence="1" id="KW-0812">Transmembrane</keyword>
<feature type="transmembrane region" description="Helical" evidence="1">
    <location>
        <begin position="20"/>
        <end position="42"/>
    </location>
</feature>
<reference evidence="2 3" key="1">
    <citation type="submission" date="2015-03" db="EMBL/GenBank/DDBJ databases">
        <title>Genome sequence of Kiloniella sp. P1-1, isolated from the gut microflora of Pacific white shrimp, Penaeus vannamei.</title>
        <authorList>
            <person name="Shao Z."/>
            <person name="Wang L."/>
            <person name="Li X."/>
        </authorList>
    </citation>
    <scope>NUCLEOTIDE SEQUENCE [LARGE SCALE GENOMIC DNA]</scope>
    <source>
        <strain evidence="2 3">P1-1</strain>
    </source>
</reference>
<gene>
    <name evidence="2" type="ORF">WH95_18405</name>
</gene>
<comment type="caution">
    <text evidence="2">The sequence shown here is derived from an EMBL/GenBank/DDBJ whole genome shotgun (WGS) entry which is preliminary data.</text>
</comment>